<dbReference type="GO" id="GO:0005634">
    <property type="term" value="C:nucleus"/>
    <property type="evidence" value="ECO:0007669"/>
    <property type="project" value="TreeGrafter"/>
</dbReference>
<feature type="domain" description="C2H2-type" evidence="2">
    <location>
        <begin position="432"/>
        <end position="454"/>
    </location>
</feature>
<feature type="region of interest" description="Disordered" evidence="1">
    <location>
        <begin position="489"/>
        <end position="588"/>
    </location>
</feature>
<evidence type="ECO:0000313" key="4">
    <source>
        <dbReference type="EMBL" id="SSX23033.1"/>
    </source>
</evidence>
<feature type="compositionally biased region" description="Basic and acidic residues" evidence="1">
    <location>
        <begin position="311"/>
        <end position="357"/>
    </location>
</feature>
<dbReference type="InterPro" id="IPR056345">
    <property type="entry name" value="Znf-C2H2_CIZ1"/>
</dbReference>
<dbReference type="OMA" id="KATPQRN"/>
<protein>
    <submittedName>
        <fullName evidence="4">CSON008110 protein</fullName>
    </submittedName>
</protein>
<dbReference type="EMBL" id="UFQS01000305">
    <property type="protein sequence ID" value="SSX02659.1"/>
    <property type="molecule type" value="Genomic_DNA"/>
</dbReference>
<dbReference type="PANTHER" id="PTHR15491:SF9">
    <property type="entry name" value="CIP1-INTERACTING ZINC FINGER PROTEIN"/>
    <property type="match status" value="1"/>
</dbReference>
<reference evidence="3" key="1">
    <citation type="submission" date="2018-04" db="EMBL/GenBank/DDBJ databases">
        <authorList>
            <person name="Go L.Y."/>
            <person name="Mitchell J.A."/>
        </authorList>
    </citation>
    <scope>NUCLEOTIDE SEQUENCE</scope>
    <source>
        <tissue evidence="3">Whole organism</tissue>
    </source>
</reference>
<dbReference type="SUPFAM" id="SSF57667">
    <property type="entry name" value="beta-beta-alpha zinc fingers"/>
    <property type="match status" value="1"/>
</dbReference>
<gene>
    <name evidence="4" type="primary">CSON008110</name>
</gene>
<feature type="domain" description="C2H2-type" evidence="2">
    <location>
        <begin position="173"/>
        <end position="195"/>
    </location>
</feature>
<feature type="compositionally biased region" description="Basic and acidic residues" evidence="1">
    <location>
        <begin position="132"/>
        <end position="157"/>
    </location>
</feature>
<reference evidence="4" key="2">
    <citation type="submission" date="2018-07" db="EMBL/GenBank/DDBJ databases">
        <authorList>
            <person name="Quirk P.G."/>
            <person name="Krulwich T.A."/>
        </authorList>
    </citation>
    <scope>NUCLEOTIDE SEQUENCE</scope>
</reference>
<dbReference type="PANTHER" id="PTHR15491">
    <property type="match status" value="1"/>
</dbReference>
<dbReference type="PROSITE" id="PS00028">
    <property type="entry name" value="ZINC_FINGER_C2H2_1"/>
    <property type="match status" value="3"/>
</dbReference>
<feature type="region of interest" description="Disordered" evidence="1">
    <location>
        <begin position="93"/>
        <end position="159"/>
    </location>
</feature>
<accession>A0A336M2E0</accession>
<feature type="compositionally biased region" description="Low complexity" evidence="1">
    <location>
        <begin position="113"/>
        <end position="131"/>
    </location>
</feature>
<dbReference type="EMBL" id="UFQT01000305">
    <property type="protein sequence ID" value="SSX23033.1"/>
    <property type="molecule type" value="Genomic_DNA"/>
</dbReference>
<feature type="compositionally biased region" description="Basic residues" evidence="1">
    <location>
        <begin position="577"/>
        <end position="588"/>
    </location>
</feature>
<evidence type="ECO:0000313" key="3">
    <source>
        <dbReference type="EMBL" id="SSX02659.1"/>
    </source>
</evidence>
<dbReference type="Pfam" id="PF23330">
    <property type="entry name" value="zf-C2H2_14"/>
    <property type="match status" value="1"/>
</dbReference>
<evidence type="ECO:0000256" key="1">
    <source>
        <dbReference type="SAM" id="MobiDB-lite"/>
    </source>
</evidence>
<dbReference type="InterPro" id="IPR013087">
    <property type="entry name" value="Znf_C2H2_type"/>
</dbReference>
<feature type="domain" description="C2H2-type" evidence="2">
    <location>
        <begin position="279"/>
        <end position="301"/>
    </location>
</feature>
<dbReference type="InterPro" id="IPR036236">
    <property type="entry name" value="Znf_C2H2_sf"/>
</dbReference>
<feature type="compositionally biased region" description="Acidic residues" evidence="1">
    <location>
        <begin position="373"/>
        <end position="389"/>
    </location>
</feature>
<dbReference type="VEuPathDB" id="VectorBase:CSON008110"/>
<feature type="compositionally biased region" description="Low complexity" evidence="1">
    <location>
        <begin position="1"/>
        <end position="12"/>
    </location>
</feature>
<dbReference type="AlphaFoldDB" id="A0A336M2E0"/>
<feature type="compositionally biased region" description="Basic and acidic residues" evidence="1">
    <location>
        <begin position="489"/>
        <end position="503"/>
    </location>
</feature>
<feature type="region of interest" description="Disordered" evidence="1">
    <location>
        <begin position="1"/>
        <end position="30"/>
    </location>
</feature>
<dbReference type="SMART" id="SM00355">
    <property type="entry name" value="ZnF_C2H2"/>
    <property type="match status" value="3"/>
</dbReference>
<name>A0A336M2E0_CULSO</name>
<feature type="region of interest" description="Disordered" evidence="1">
    <location>
        <begin position="295"/>
        <end position="389"/>
    </location>
</feature>
<dbReference type="InterPro" id="IPR026811">
    <property type="entry name" value="CIZ1"/>
</dbReference>
<evidence type="ECO:0000259" key="2">
    <source>
        <dbReference type="PROSITE" id="PS00028"/>
    </source>
</evidence>
<sequence length="588" mass="66560">MAFNRNTNRRPGGNFGGGSGYGRQVNPWDTGRDFRGNDALAIANNLISNLLRNQPNAPPSLLEMAARNRGYDGFGGFDFDDRMGNRNAIAAARNSARRAARGIRKPDSKNRSKNILAKNSNSNSKSDSTDNSSDKKNDESANKDKKTEEKSKSEEGKSASSVYANIPNDMFYCHLCTKHMWDAISFENHLKGRTHQMMKEGIEESYRLKANMIRQEAKIAEQLKAIEIDRLKRLGKQIRASNQHREYCIMCDLHFYGHLSTHRKSDGHLNLKKFLHPKCNDCNTEFHNRSEYDEHLLSPSHLRNSKTKPTSKSEERKRNQLHILKESDELQGLREEKKPKEKKKDAGTGETPEKAAEGAEAMETDDPDKKDEDKDDDVEDETPQVEESADVILDFIDGSTEVDADIETRLPKYNCNRPVGASMIHKLECYECRLCAKYMDTEKTAEIHSRTTSHHRNFLKFLNEKANETKIAQKRAAAALEENERKRMKLEEASKQENGKTDLYDPSEATGEQDEEETKAETTTEEQANGHENGNAEEKEAVEETTETTTEAAKDVETTPTKEGNTTDDDTAQKGTRSTRRRGRAAKF</sequence>
<organism evidence="4">
    <name type="scientific">Culicoides sonorensis</name>
    <name type="common">Biting midge</name>
    <dbReference type="NCBI Taxonomy" id="179676"/>
    <lineage>
        <taxon>Eukaryota</taxon>
        <taxon>Metazoa</taxon>
        <taxon>Ecdysozoa</taxon>
        <taxon>Arthropoda</taxon>
        <taxon>Hexapoda</taxon>
        <taxon>Insecta</taxon>
        <taxon>Pterygota</taxon>
        <taxon>Neoptera</taxon>
        <taxon>Endopterygota</taxon>
        <taxon>Diptera</taxon>
        <taxon>Nematocera</taxon>
        <taxon>Chironomoidea</taxon>
        <taxon>Ceratopogonidae</taxon>
        <taxon>Ceratopogoninae</taxon>
        <taxon>Culicoides</taxon>
        <taxon>Monoculicoides</taxon>
    </lineage>
</organism>
<proteinExistence type="predicted"/>